<feature type="compositionally biased region" description="Polar residues" evidence="1">
    <location>
        <begin position="389"/>
        <end position="400"/>
    </location>
</feature>
<feature type="region of interest" description="Disordered" evidence="1">
    <location>
        <begin position="189"/>
        <end position="219"/>
    </location>
</feature>
<evidence type="ECO:0000313" key="2">
    <source>
        <dbReference type="EMBL" id="CAG5126674.1"/>
    </source>
</evidence>
<proteinExistence type="predicted"/>
<evidence type="ECO:0000313" key="3">
    <source>
        <dbReference type="Proteomes" id="UP000678393"/>
    </source>
</evidence>
<accession>A0A8S3ZAS4</accession>
<feature type="region of interest" description="Disordered" evidence="1">
    <location>
        <begin position="244"/>
        <end position="286"/>
    </location>
</feature>
<feature type="non-terminal residue" evidence="2">
    <location>
        <position position="415"/>
    </location>
</feature>
<feature type="region of interest" description="Disordered" evidence="1">
    <location>
        <begin position="371"/>
        <end position="415"/>
    </location>
</feature>
<feature type="compositionally biased region" description="Low complexity" evidence="1">
    <location>
        <begin position="269"/>
        <end position="284"/>
    </location>
</feature>
<dbReference type="AlphaFoldDB" id="A0A8S3ZAS4"/>
<dbReference type="PANTHER" id="PTHR23295:SF6">
    <property type="entry name" value="NEOSIN, ISOFORM A"/>
    <property type="match status" value="1"/>
</dbReference>
<sequence length="415" mass="44267">PDPYAEPYRDPYRIRPPPPPIECEIFVLNGQLRTYGEIVERKIKEHKIITAVSVIPEGRTPQQLVEEVTTQNALFAIFINVQNEVHRSLTVNILHGTPQEHRNMPLEDAISLVGRSFLKYIDGLREKVQAPPVVPTRVFLPPSSEVIYLLNLLADSRAVTIPELDTVIKYLQERREKLIDAESRPVITDDNFIKGPPVQRLENPQPPSQDNPVGALAGSKDPAATHLELTNKILSLFTGSGGVQGVPPANGTQQQQQGNLPKQLPSGTPAPASQPQGQPASSASLINFDNPNVQKALDNLIQNSPNLLKNFGTKMSAPSPQITPANLAASMGALFGHGLGGMLPGQAGGMGQNNQGMGNLQGGYGGLQGQLGAQGQGAQGQGAQGQGAPGSSQSVYSTGISGQGRGYAPHSQQRF</sequence>
<organism evidence="2 3">
    <name type="scientific">Candidula unifasciata</name>
    <dbReference type="NCBI Taxonomy" id="100452"/>
    <lineage>
        <taxon>Eukaryota</taxon>
        <taxon>Metazoa</taxon>
        <taxon>Spiralia</taxon>
        <taxon>Lophotrochozoa</taxon>
        <taxon>Mollusca</taxon>
        <taxon>Gastropoda</taxon>
        <taxon>Heterobranchia</taxon>
        <taxon>Euthyneura</taxon>
        <taxon>Panpulmonata</taxon>
        <taxon>Eupulmonata</taxon>
        <taxon>Stylommatophora</taxon>
        <taxon>Helicina</taxon>
        <taxon>Helicoidea</taxon>
        <taxon>Geomitridae</taxon>
        <taxon>Candidula</taxon>
    </lineage>
</organism>
<dbReference type="EMBL" id="CAJHNH020002424">
    <property type="protein sequence ID" value="CAG5126674.1"/>
    <property type="molecule type" value="Genomic_DNA"/>
</dbReference>
<dbReference type="PANTHER" id="PTHR23295">
    <property type="entry name" value="NUCLEAR RECEPTOR COACTIVATOR 5-RELATED"/>
    <property type="match status" value="1"/>
</dbReference>
<dbReference type="OrthoDB" id="10044938at2759"/>
<dbReference type="SUPFAM" id="SSF52954">
    <property type="entry name" value="Class II aaRS ABD-related"/>
    <property type="match status" value="1"/>
</dbReference>
<dbReference type="Proteomes" id="UP000678393">
    <property type="component" value="Unassembled WGS sequence"/>
</dbReference>
<reference evidence="2" key="1">
    <citation type="submission" date="2021-04" db="EMBL/GenBank/DDBJ databases">
        <authorList>
            <consortium name="Molecular Ecology Group"/>
        </authorList>
    </citation>
    <scope>NUCLEOTIDE SEQUENCE</scope>
</reference>
<protein>
    <recommendedName>
        <fullName evidence="4">Nuclear receptor coactivator 5</fullName>
    </recommendedName>
</protein>
<dbReference type="InterPro" id="IPR052600">
    <property type="entry name" value="Nuc_rcpt_coact/corep"/>
</dbReference>
<name>A0A8S3ZAS4_9EUPU</name>
<comment type="caution">
    <text evidence="2">The sequence shown here is derived from an EMBL/GenBank/DDBJ whole genome shotgun (WGS) entry which is preliminary data.</text>
</comment>
<evidence type="ECO:0000256" key="1">
    <source>
        <dbReference type="SAM" id="MobiDB-lite"/>
    </source>
</evidence>
<dbReference type="InterPro" id="IPR036621">
    <property type="entry name" value="Anticodon-bd_dom_sf"/>
</dbReference>
<keyword evidence="3" id="KW-1185">Reference proteome</keyword>
<gene>
    <name evidence="2" type="ORF">CUNI_LOCUS12232</name>
</gene>
<evidence type="ECO:0008006" key="4">
    <source>
        <dbReference type="Google" id="ProtNLM"/>
    </source>
</evidence>
<feature type="compositionally biased region" description="Gly residues" evidence="1">
    <location>
        <begin position="371"/>
        <end position="388"/>
    </location>
</feature>
<dbReference type="Gene3D" id="3.40.50.800">
    <property type="entry name" value="Anticodon-binding domain"/>
    <property type="match status" value="1"/>
</dbReference>